<dbReference type="EMBL" id="JAHKNI010000003">
    <property type="protein sequence ID" value="MBU3062217.1"/>
    <property type="molecule type" value="Genomic_DNA"/>
</dbReference>
<dbReference type="Proteomes" id="UP000733379">
    <property type="component" value="Unassembled WGS sequence"/>
</dbReference>
<evidence type="ECO:0000313" key="1">
    <source>
        <dbReference type="EMBL" id="MBU3062217.1"/>
    </source>
</evidence>
<sequence>MNARLRIATYTYEHTAALFDGRVGIDGVDAVLDTAPLVSDIFRGMVEGRYDVAEFGLTYFLRCVDPTNPDRPDFDPATAPFLALPIFPNRNFRHSAIFVNTAAGIATPRDLAGRTIGEFALFGHDVGVWIKGILADEYGLTPDRSRWVIGGTDHPIPAFDWVAQPVPDGVQVRHAAAGQTLGAMLESGEIDALVSVDVPRALRDGSTTIARLFPDYERVEREYYQRTGIFPPMHIVAVRRELVEHTEMLRSVYRAFVEAKELVQEAYRHDAGKQHMSLLTPWFSSHFDENEALLGHDWWPYGLRANRAALDTFLRYHYEQGLSGHLLTSEDIVVPAFLDT</sequence>
<proteinExistence type="predicted"/>
<name>A0ABS6AW07_9NOCA</name>
<dbReference type="RefSeq" id="WP_215917089.1">
    <property type="nucleotide sequence ID" value="NZ_JAHKNI010000003.1"/>
</dbReference>
<comment type="caution">
    <text evidence="1">The sequence shown here is derived from an EMBL/GenBank/DDBJ whole genome shotgun (WGS) entry which is preliminary data.</text>
</comment>
<keyword evidence="2" id="KW-1185">Reference proteome</keyword>
<gene>
    <name evidence="1" type="ORF">KO481_11855</name>
</gene>
<protein>
    <submittedName>
        <fullName evidence="1">4,5-dihydroxyphthalate decarboxylase</fullName>
    </submittedName>
</protein>
<dbReference type="SUPFAM" id="SSF53850">
    <property type="entry name" value="Periplasmic binding protein-like II"/>
    <property type="match status" value="1"/>
</dbReference>
<accession>A0ABS6AW07</accession>
<organism evidence="1 2">
    <name type="scientific">Nocardia albiluteola</name>
    <dbReference type="NCBI Taxonomy" id="2842303"/>
    <lineage>
        <taxon>Bacteria</taxon>
        <taxon>Bacillati</taxon>
        <taxon>Actinomycetota</taxon>
        <taxon>Actinomycetes</taxon>
        <taxon>Mycobacteriales</taxon>
        <taxon>Nocardiaceae</taxon>
        <taxon>Nocardia</taxon>
    </lineage>
</organism>
<reference evidence="1 2" key="1">
    <citation type="submission" date="2021-06" db="EMBL/GenBank/DDBJ databases">
        <title>Actinomycetes sequencing.</title>
        <authorList>
            <person name="Shan Q."/>
        </authorList>
    </citation>
    <scope>NUCLEOTIDE SEQUENCE [LARGE SCALE GENOMIC DNA]</scope>
    <source>
        <strain evidence="1 2">NEAU-G5</strain>
    </source>
</reference>
<evidence type="ECO:0000313" key="2">
    <source>
        <dbReference type="Proteomes" id="UP000733379"/>
    </source>
</evidence>